<evidence type="ECO:0000313" key="3">
    <source>
        <dbReference type="Proteomes" id="UP000236753"/>
    </source>
</evidence>
<accession>A0A1H5T587</accession>
<dbReference type="GO" id="GO:0003677">
    <property type="term" value="F:DNA binding"/>
    <property type="evidence" value="ECO:0007669"/>
    <property type="project" value="InterPro"/>
</dbReference>
<gene>
    <name evidence="2" type="ORF">SAMN05216334_1041</name>
</gene>
<protein>
    <submittedName>
        <fullName evidence="2">Transposase DDE domain-containing protein</fullName>
    </submittedName>
</protein>
<dbReference type="PANTHER" id="PTHR30007">
    <property type="entry name" value="PHP DOMAIN PROTEIN"/>
    <property type="match status" value="1"/>
</dbReference>
<evidence type="ECO:0000259" key="1">
    <source>
        <dbReference type="Pfam" id="PF01609"/>
    </source>
</evidence>
<dbReference type="GO" id="GO:0006313">
    <property type="term" value="P:DNA transposition"/>
    <property type="evidence" value="ECO:0007669"/>
    <property type="project" value="InterPro"/>
</dbReference>
<dbReference type="OrthoDB" id="8547963at2"/>
<organism evidence="2 3">
    <name type="scientific">Nitrosomonas ureae</name>
    <dbReference type="NCBI Taxonomy" id="44577"/>
    <lineage>
        <taxon>Bacteria</taxon>
        <taxon>Pseudomonadati</taxon>
        <taxon>Pseudomonadota</taxon>
        <taxon>Betaproteobacteria</taxon>
        <taxon>Nitrosomonadales</taxon>
        <taxon>Nitrosomonadaceae</taxon>
        <taxon>Nitrosomonas</taxon>
    </lineage>
</organism>
<dbReference type="EMBL" id="FNUX01000004">
    <property type="protein sequence ID" value="SEF57924.1"/>
    <property type="molecule type" value="Genomic_DNA"/>
</dbReference>
<sequence length="138" mass="15893">GKSRGGWTTRIHLVAADARTAITFALSPGHAHDAPEGRQLLLALGPVPSPTHLLMDRAYEGDQTRQLALELGYIPVVPPKTNRLEPWEYDRAMYKKRNEIERLFRRIKGFRRIFSRFDKLDIIFLSFIHFALIVEALR</sequence>
<reference evidence="2 3" key="1">
    <citation type="submission" date="2016-10" db="EMBL/GenBank/DDBJ databases">
        <authorList>
            <person name="de Groot N.N."/>
        </authorList>
    </citation>
    <scope>NUCLEOTIDE SEQUENCE [LARGE SCALE GENOMIC DNA]</scope>
    <source>
        <strain evidence="2 3">Nm13</strain>
    </source>
</reference>
<dbReference type="AlphaFoldDB" id="A0A1H5T587"/>
<dbReference type="Proteomes" id="UP000236753">
    <property type="component" value="Unassembled WGS sequence"/>
</dbReference>
<dbReference type="RefSeq" id="WP_146059740.1">
    <property type="nucleotide sequence ID" value="NZ_FNUX01000004.1"/>
</dbReference>
<feature type="domain" description="Transposase IS4-like" evidence="1">
    <location>
        <begin position="11"/>
        <end position="121"/>
    </location>
</feature>
<proteinExistence type="predicted"/>
<evidence type="ECO:0000313" key="2">
    <source>
        <dbReference type="EMBL" id="SEF57924.1"/>
    </source>
</evidence>
<dbReference type="GO" id="GO:0004803">
    <property type="term" value="F:transposase activity"/>
    <property type="evidence" value="ECO:0007669"/>
    <property type="project" value="InterPro"/>
</dbReference>
<name>A0A1H5T587_9PROT</name>
<dbReference type="Pfam" id="PF01609">
    <property type="entry name" value="DDE_Tnp_1"/>
    <property type="match status" value="1"/>
</dbReference>
<dbReference type="NCBIfam" id="NF033580">
    <property type="entry name" value="transpos_IS5_3"/>
    <property type="match status" value="1"/>
</dbReference>
<dbReference type="InterPro" id="IPR002559">
    <property type="entry name" value="Transposase_11"/>
</dbReference>
<feature type="non-terminal residue" evidence="2">
    <location>
        <position position="1"/>
    </location>
</feature>
<dbReference type="PANTHER" id="PTHR30007:SF1">
    <property type="entry name" value="BLR1914 PROTEIN"/>
    <property type="match status" value="1"/>
</dbReference>